<evidence type="ECO:0000256" key="1">
    <source>
        <dbReference type="SAM" id="MobiDB-lite"/>
    </source>
</evidence>
<reference evidence="2" key="1">
    <citation type="submission" date="2023-03" db="EMBL/GenBank/DDBJ databases">
        <title>Massive genome expansion in bonnet fungi (Mycena s.s.) driven by repeated elements and novel gene families across ecological guilds.</title>
        <authorList>
            <consortium name="Lawrence Berkeley National Laboratory"/>
            <person name="Harder C.B."/>
            <person name="Miyauchi S."/>
            <person name="Viragh M."/>
            <person name="Kuo A."/>
            <person name="Thoen E."/>
            <person name="Andreopoulos B."/>
            <person name="Lu D."/>
            <person name="Skrede I."/>
            <person name="Drula E."/>
            <person name="Henrissat B."/>
            <person name="Morin E."/>
            <person name="Kohler A."/>
            <person name="Barry K."/>
            <person name="LaButti K."/>
            <person name="Morin E."/>
            <person name="Salamov A."/>
            <person name="Lipzen A."/>
            <person name="Mereny Z."/>
            <person name="Hegedus B."/>
            <person name="Baldrian P."/>
            <person name="Stursova M."/>
            <person name="Weitz H."/>
            <person name="Taylor A."/>
            <person name="Grigoriev I.V."/>
            <person name="Nagy L.G."/>
            <person name="Martin F."/>
            <person name="Kauserud H."/>
        </authorList>
    </citation>
    <scope>NUCLEOTIDE SEQUENCE</scope>
    <source>
        <strain evidence="2">9144</strain>
    </source>
</reference>
<dbReference type="Proteomes" id="UP001219525">
    <property type="component" value="Unassembled WGS sequence"/>
</dbReference>
<evidence type="ECO:0000313" key="3">
    <source>
        <dbReference type="Proteomes" id="UP001219525"/>
    </source>
</evidence>
<accession>A0AAD6YBW4</accession>
<name>A0AAD6YBW4_9AGAR</name>
<comment type="caution">
    <text evidence="2">The sequence shown here is derived from an EMBL/GenBank/DDBJ whole genome shotgun (WGS) entry which is preliminary data.</text>
</comment>
<proteinExistence type="predicted"/>
<keyword evidence="3" id="KW-1185">Reference proteome</keyword>
<feature type="non-terminal residue" evidence="2">
    <location>
        <position position="1"/>
    </location>
</feature>
<protein>
    <submittedName>
        <fullName evidence="2">Uncharacterized protein</fullName>
    </submittedName>
</protein>
<dbReference type="AlphaFoldDB" id="A0AAD6YBW4"/>
<organism evidence="2 3">
    <name type="scientific">Mycena pura</name>
    <dbReference type="NCBI Taxonomy" id="153505"/>
    <lineage>
        <taxon>Eukaryota</taxon>
        <taxon>Fungi</taxon>
        <taxon>Dikarya</taxon>
        <taxon>Basidiomycota</taxon>
        <taxon>Agaricomycotina</taxon>
        <taxon>Agaricomycetes</taxon>
        <taxon>Agaricomycetidae</taxon>
        <taxon>Agaricales</taxon>
        <taxon>Marasmiineae</taxon>
        <taxon>Mycenaceae</taxon>
        <taxon>Mycena</taxon>
    </lineage>
</organism>
<evidence type="ECO:0000313" key="2">
    <source>
        <dbReference type="EMBL" id="KAJ7210562.1"/>
    </source>
</evidence>
<feature type="non-terminal residue" evidence="2">
    <location>
        <position position="113"/>
    </location>
</feature>
<dbReference type="EMBL" id="JARJCW010000028">
    <property type="protein sequence ID" value="KAJ7210562.1"/>
    <property type="molecule type" value="Genomic_DNA"/>
</dbReference>
<feature type="region of interest" description="Disordered" evidence="1">
    <location>
        <begin position="1"/>
        <end position="113"/>
    </location>
</feature>
<feature type="compositionally biased region" description="Polar residues" evidence="1">
    <location>
        <begin position="92"/>
        <end position="113"/>
    </location>
</feature>
<gene>
    <name evidence="2" type="ORF">GGX14DRAFT_321812</name>
</gene>
<sequence>LRSSARVKAAKQKAKDKADDAEPSSSALPPSRSRSKRTAKSQSKDPRRNIVSAQPALTINEPVRDPKGKKRAAPEPNSDDESAGPSTKRARTTSYSLRSSTVKDSSNMPRKSR</sequence>
<feature type="compositionally biased region" description="Low complexity" evidence="1">
    <location>
        <begin position="23"/>
        <end position="32"/>
    </location>
</feature>